<feature type="transmembrane region" description="Helical" evidence="8">
    <location>
        <begin position="49"/>
        <end position="72"/>
    </location>
</feature>
<evidence type="ECO:0000313" key="10">
    <source>
        <dbReference type="EMBL" id="CAF1296460.1"/>
    </source>
</evidence>
<dbReference type="PANTHER" id="PTHR24243">
    <property type="entry name" value="G-PROTEIN COUPLED RECEPTOR"/>
    <property type="match status" value="1"/>
</dbReference>
<comment type="subcellular location">
    <subcellularLocation>
        <location evidence="1">Membrane</location>
        <topology evidence="1">Multi-pass membrane protein</topology>
    </subcellularLocation>
</comment>
<keyword evidence="7" id="KW-0807">Transducer</keyword>
<dbReference type="InterPro" id="IPR017452">
    <property type="entry name" value="GPCR_Rhodpsn_7TM"/>
</dbReference>
<keyword evidence="3 8" id="KW-1133">Transmembrane helix</keyword>
<dbReference type="PROSITE" id="PS50262">
    <property type="entry name" value="G_PROTEIN_RECEP_F1_2"/>
    <property type="match status" value="1"/>
</dbReference>
<feature type="transmembrane region" description="Helical" evidence="8">
    <location>
        <begin position="172"/>
        <end position="200"/>
    </location>
</feature>
<keyword evidence="6" id="KW-0675">Receptor</keyword>
<dbReference type="Proteomes" id="UP000663852">
    <property type="component" value="Unassembled WGS sequence"/>
</dbReference>
<dbReference type="Gene3D" id="1.20.1070.10">
    <property type="entry name" value="Rhodopsin 7-helix transmembrane proteins"/>
    <property type="match status" value="1"/>
</dbReference>
<evidence type="ECO:0000256" key="3">
    <source>
        <dbReference type="ARBA" id="ARBA00022989"/>
    </source>
</evidence>
<evidence type="ECO:0000256" key="4">
    <source>
        <dbReference type="ARBA" id="ARBA00023040"/>
    </source>
</evidence>
<evidence type="ECO:0000313" key="11">
    <source>
        <dbReference type="EMBL" id="CAF1378642.1"/>
    </source>
</evidence>
<evidence type="ECO:0000256" key="6">
    <source>
        <dbReference type="ARBA" id="ARBA00023170"/>
    </source>
</evidence>
<evidence type="ECO:0000259" key="9">
    <source>
        <dbReference type="PROSITE" id="PS50262"/>
    </source>
</evidence>
<evidence type="ECO:0000256" key="1">
    <source>
        <dbReference type="ARBA" id="ARBA00004141"/>
    </source>
</evidence>
<evidence type="ECO:0000313" key="12">
    <source>
        <dbReference type="Proteomes" id="UP000663828"/>
    </source>
</evidence>
<dbReference type="Proteomes" id="UP000663828">
    <property type="component" value="Unassembled WGS sequence"/>
</dbReference>
<comment type="caution">
    <text evidence="11">The sequence shown here is derived from an EMBL/GenBank/DDBJ whole genome shotgun (WGS) entry which is preliminary data.</text>
</comment>
<organism evidence="11 13">
    <name type="scientific">Adineta ricciae</name>
    <name type="common">Rotifer</name>
    <dbReference type="NCBI Taxonomy" id="249248"/>
    <lineage>
        <taxon>Eukaryota</taxon>
        <taxon>Metazoa</taxon>
        <taxon>Spiralia</taxon>
        <taxon>Gnathifera</taxon>
        <taxon>Rotifera</taxon>
        <taxon>Eurotatoria</taxon>
        <taxon>Bdelloidea</taxon>
        <taxon>Adinetida</taxon>
        <taxon>Adinetidae</taxon>
        <taxon>Adineta</taxon>
    </lineage>
</organism>
<keyword evidence="2 8" id="KW-0812">Transmembrane</keyword>
<accession>A0A815JFE0</accession>
<evidence type="ECO:0000256" key="2">
    <source>
        <dbReference type="ARBA" id="ARBA00022692"/>
    </source>
</evidence>
<keyword evidence="5 8" id="KW-0472">Membrane</keyword>
<evidence type="ECO:0000256" key="7">
    <source>
        <dbReference type="ARBA" id="ARBA00023224"/>
    </source>
</evidence>
<feature type="domain" description="G-protein coupled receptors family 1 profile" evidence="9">
    <location>
        <begin position="29"/>
        <end position="291"/>
    </location>
</feature>
<feature type="transmembrane region" description="Helical" evidence="8">
    <location>
        <begin position="14"/>
        <end position="37"/>
    </location>
</feature>
<dbReference type="AlphaFoldDB" id="A0A815JFE0"/>
<dbReference type="OrthoDB" id="10004696at2759"/>
<dbReference type="GO" id="GO:0005886">
    <property type="term" value="C:plasma membrane"/>
    <property type="evidence" value="ECO:0007669"/>
    <property type="project" value="TreeGrafter"/>
</dbReference>
<protein>
    <recommendedName>
        <fullName evidence="9">G-protein coupled receptors family 1 profile domain-containing protein</fullName>
    </recommendedName>
</protein>
<feature type="transmembrane region" description="Helical" evidence="8">
    <location>
        <begin position="227"/>
        <end position="252"/>
    </location>
</feature>
<keyword evidence="4" id="KW-0297">G-protein coupled receptor</keyword>
<feature type="transmembrane region" description="Helical" evidence="8">
    <location>
        <begin position="131"/>
        <end position="152"/>
    </location>
</feature>
<sequence>MWTKEDLVRFQQNLFIISIPIIIITGNIGSILNVIVFSGSTKLRTSPCSLYLIFSSIGYAVYLNTVPLLRFLQTGFNIDLSAQWSWFCKLRFFTIGLFLMLPRSYMLLAAVDRYLMCKTNRHWFLHRPTTWKIIIINCLFWAIVCVHDLIFYDIQISSNSTDRTCTYQPGLYSTFLSFYSILINGISMPLLTAIFGFLTLGNLKSLRKQIHTSIINDFQRRRKEEWLLCRMLLVQLFATIVLTLPITVALCYNGLTQYQQKSSFRTFVENYIFQMCTLLQYINAAVSFIVYSLTSRIFCKELVLLVKYYKVRIRQALRKHSAALFARLTHSCILGLKVMIQRSELVAYYIHRGYIDTSDPETFSME</sequence>
<evidence type="ECO:0000256" key="8">
    <source>
        <dbReference type="SAM" id="Phobius"/>
    </source>
</evidence>
<dbReference type="SUPFAM" id="SSF81321">
    <property type="entry name" value="Family A G protein-coupled receptor-like"/>
    <property type="match status" value="1"/>
</dbReference>
<dbReference type="PANTHER" id="PTHR24243:SF208">
    <property type="entry name" value="PYROKININ-1 RECEPTOR"/>
    <property type="match status" value="1"/>
</dbReference>
<dbReference type="CDD" id="cd00637">
    <property type="entry name" value="7tm_classA_rhodopsin-like"/>
    <property type="match status" value="1"/>
</dbReference>
<feature type="transmembrane region" description="Helical" evidence="8">
    <location>
        <begin position="272"/>
        <end position="293"/>
    </location>
</feature>
<proteinExistence type="predicted"/>
<evidence type="ECO:0000313" key="13">
    <source>
        <dbReference type="Proteomes" id="UP000663852"/>
    </source>
</evidence>
<gene>
    <name evidence="11" type="ORF">EDS130_LOCUS34795</name>
    <name evidence="10" type="ORF">XAT740_LOCUS28627</name>
</gene>
<name>A0A815JFE0_ADIRI</name>
<dbReference type="EMBL" id="CAJNOJ010000296">
    <property type="protein sequence ID" value="CAF1378642.1"/>
    <property type="molecule type" value="Genomic_DNA"/>
</dbReference>
<dbReference type="EMBL" id="CAJNOR010002453">
    <property type="protein sequence ID" value="CAF1296460.1"/>
    <property type="molecule type" value="Genomic_DNA"/>
</dbReference>
<feature type="transmembrane region" description="Helical" evidence="8">
    <location>
        <begin position="92"/>
        <end position="111"/>
    </location>
</feature>
<dbReference type="GO" id="GO:0004930">
    <property type="term" value="F:G protein-coupled receptor activity"/>
    <property type="evidence" value="ECO:0007669"/>
    <property type="project" value="UniProtKB-KW"/>
</dbReference>
<evidence type="ECO:0000256" key="5">
    <source>
        <dbReference type="ARBA" id="ARBA00023136"/>
    </source>
</evidence>
<keyword evidence="12" id="KW-1185">Reference proteome</keyword>
<reference evidence="11" key="1">
    <citation type="submission" date="2021-02" db="EMBL/GenBank/DDBJ databases">
        <authorList>
            <person name="Nowell W R."/>
        </authorList>
    </citation>
    <scope>NUCLEOTIDE SEQUENCE</scope>
</reference>